<dbReference type="SMART" id="SM00849">
    <property type="entry name" value="Lactamase_B"/>
    <property type="match status" value="1"/>
</dbReference>
<dbReference type="EMBL" id="RJVI01000001">
    <property type="protein sequence ID" value="ROR34586.1"/>
    <property type="molecule type" value="Genomic_DNA"/>
</dbReference>
<accession>A0A3N1Y6Y9</accession>
<dbReference type="HAMAP" id="MF_00457">
    <property type="entry name" value="UPF0173"/>
    <property type="match status" value="1"/>
</dbReference>
<dbReference type="InterPro" id="IPR001279">
    <property type="entry name" value="Metallo-B-lactamas"/>
</dbReference>
<organism evidence="5 6">
    <name type="scientific">Inmirania thermothiophila</name>
    <dbReference type="NCBI Taxonomy" id="1750597"/>
    <lineage>
        <taxon>Bacteria</taxon>
        <taxon>Pseudomonadati</taxon>
        <taxon>Pseudomonadota</taxon>
        <taxon>Gammaproteobacteria</taxon>
        <taxon>Chromatiales</taxon>
        <taxon>Ectothiorhodospiraceae</taxon>
        <taxon>Inmirania</taxon>
    </lineage>
</organism>
<dbReference type="AlphaFoldDB" id="A0A3N1Y6Y9"/>
<dbReference type="Pfam" id="PF12706">
    <property type="entry name" value="Lactamase_B_2"/>
    <property type="match status" value="1"/>
</dbReference>
<comment type="caution">
    <text evidence="5">The sequence shown here is derived from an EMBL/GenBank/DDBJ whole genome shotgun (WGS) entry which is preliminary data.</text>
</comment>
<feature type="signal peptide" evidence="3">
    <location>
        <begin position="1"/>
        <end position="21"/>
    </location>
</feature>
<evidence type="ECO:0000259" key="4">
    <source>
        <dbReference type="SMART" id="SM00849"/>
    </source>
</evidence>
<evidence type="ECO:0000313" key="5">
    <source>
        <dbReference type="EMBL" id="ROR34586.1"/>
    </source>
</evidence>
<dbReference type="PANTHER" id="PTHR43546">
    <property type="entry name" value="UPF0173 METAL-DEPENDENT HYDROLASE MJ1163-RELATED"/>
    <property type="match status" value="1"/>
</dbReference>
<dbReference type="PANTHER" id="PTHR43546:SF3">
    <property type="entry name" value="UPF0173 METAL-DEPENDENT HYDROLASE MJ1163"/>
    <property type="match status" value="1"/>
</dbReference>
<dbReference type="Gene3D" id="3.60.15.10">
    <property type="entry name" value="Ribonuclease Z/Hydroxyacylglutathione hydrolase-like"/>
    <property type="match status" value="1"/>
</dbReference>
<comment type="similarity">
    <text evidence="2">Belongs to the UPF0173 family.</text>
</comment>
<dbReference type="Proteomes" id="UP000276634">
    <property type="component" value="Unassembled WGS sequence"/>
</dbReference>
<dbReference type="OrthoDB" id="9805728at2"/>
<keyword evidence="3" id="KW-0732">Signal</keyword>
<evidence type="ECO:0000256" key="2">
    <source>
        <dbReference type="HAMAP-Rule" id="MF_00457"/>
    </source>
</evidence>
<protein>
    <recommendedName>
        <fullName evidence="2">UPF0173 metal-dependent hydrolase EDC57_0484</fullName>
    </recommendedName>
</protein>
<dbReference type="RefSeq" id="WP_123399893.1">
    <property type="nucleotide sequence ID" value="NZ_RJVI01000001.1"/>
</dbReference>
<dbReference type="GO" id="GO:0016787">
    <property type="term" value="F:hydrolase activity"/>
    <property type="evidence" value="ECO:0007669"/>
    <property type="project" value="UniProtKB-UniRule"/>
</dbReference>
<gene>
    <name evidence="5" type="ORF">EDC57_0484</name>
</gene>
<evidence type="ECO:0000256" key="3">
    <source>
        <dbReference type="SAM" id="SignalP"/>
    </source>
</evidence>
<feature type="chain" id="PRO_5018296950" description="UPF0173 metal-dependent hydrolase EDC57_0484" evidence="3">
    <location>
        <begin position="22"/>
        <end position="281"/>
    </location>
</feature>
<dbReference type="InterPro" id="IPR022877">
    <property type="entry name" value="UPF0173"/>
</dbReference>
<feature type="domain" description="Metallo-beta-lactamase" evidence="4">
    <location>
        <begin position="34"/>
        <end position="238"/>
    </location>
</feature>
<name>A0A3N1Y6Y9_9GAMM</name>
<evidence type="ECO:0000313" key="6">
    <source>
        <dbReference type="Proteomes" id="UP000276634"/>
    </source>
</evidence>
<evidence type="ECO:0000256" key="1">
    <source>
        <dbReference type="ARBA" id="ARBA00022801"/>
    </source>
</evidence>
<dbReference type="SUPFAM" id="SSF56281">
    <property type="entry name" value="Metallo-hydrolase/oxidoreductase"/>
    <property type="match status" value="1"/>
</dbReference>
<dbReference type="InterPro" id="IPR036866">
    <property type="entry name" value="RibonucZ/Hydroxyglut_hydro"/>
</dbReference>
<reference evidence="5 6" key="1">
    <citation type="submission" date="2018-11" db="EMBL/GenBank/DDBJ databases">
        <title>Genomic Encyclopedia of Type Strains, Phase IV (KMG-IV): sequencing the most valuable type-strain genomes for metagenomic binning, comparative biology and taxonomic classification.</title>
        <authorList>
            <person name="Goeker M."/>
        </authorList>
    </citation>
    <scope>NUCLEOTIDE SEQUENCE [LARGE SCALE GENOMIC DNA]</scope>
    <source>
        <strain evidence="5 6">DSM 100275</strain>
    </source>
</reference>
<sequence length="281" mass="29185">MTGVLLRRGLALLVLATAALAAQGAGTTRITWLGHATFRIEAPDGTVLVVDPWLKNPKSPLRGEKDPVAALGRVDYVLVTHAHRDHLADATAIARATGARLVTNFDLGKNMVRLLGFPEAQAGIATMMNIGGELALGAVRVAMVPAVHSSGMGNPFAGDQGPAVVYGGDPAGFVVSVRGGPTIYHSGDTAYFRDMATIGELYGPDVALLSAGDHFTMGPAHAARAALAVGARIVVPMHWGTFPILAQDVGAMEEALRGSAATLMVLRPGDSLVFQGRALLR</sequence>
<keyword evidence="1 2" id="KW-0378">Hydrolase</keyword>
<proteinExistence type="inferred from homology"/>
<dbReference type="InterPro" id="IPR050114">
    <property type="entry name" value="UPF0173_UPF0282_UlaG_hydrolase"/>
</dbReference>
<keyword evidence="6" id="KW-1185">Reference proteome</keyword>
<dbReference type="NCBIfam" id="NF001911">
    <property type="entry name" value="PRK00685.1"/>
    <property type="match status" value="1"/>
</dbReference>